<evidence type="ECO:0000313" key="2">
    <source>
        <dbReference type="Proteomes" id="UP001499986"/>
    </source>
</evidence>
<sequence>MTEEMGLSWVAAQCDDLENLPVEELDCLAERGPVEAMLRVAERSVTALPHPAAVRLGQDVRCLLESSLPDATIRTVWLGATDHVFDPAKDGISARTWLRKMEQAWLKAEHRNDPAFVSITAAPKTDDRLRRDVLQAIGRVSGDLTGTVVNRIYPLPLPGLVPALEQVTVRACADLGYRLVLCALKANYVAVDTETLDMFVALGNRFDHPRALVTEGLNHRA</sequence>
<proteinExistence type="predicted"/>
<dbReference type="Proteomes" id="UP001499986">
    <property type="component" value="Unassembled WGS sequence"/>
</dbReference>
<dbReference type="EMBL" id="BAAASE010000006">
    <property type="protein sequence ID" value="GAA2407090.1"/>
    <property type="molecule type" value="Genomic_DNA"/>
</dbReference>
<accession>A0ABP5VQN1</accession>
<dbReference type="RefSeq" id="WP_086841417.1">
    <property type="nucleotide sequence ID" value="NZ_BAAASE010000006.1"/>
</dbReference>
<keyword evidence="2" id="KW-1185">Reference proteome</keyword>
<comment type="caution">
    <text evidence="1">The sequence shown here is derived from an EMBL/GenBank/DDBJ whole genome shotgun (WGS) entry which is preliminary data.</text>
</comment>
<gene>
    <name evidence="1" type="ORF">GCM10010255_47880</name>
</gene>
<protein>
    <submittedName>
        <fullName evidence="1">Uncharacterized protein</fullName>
    </submittedName>
</protein>
<organism evidence="1 2">
    <name type="scientific">Streptomyces coeruleofuscus</name>
    <dbReference type="NCBI Taxonomy" id="66879"/>
    <lineage>
        <taxon>Bacteria</taxon>
        <taxon>Bacillati</taxon>
        <taxon>Actinomycetota</taxon>
        <taxon>Actinomycetes</taxon>
        <taxon>Kitasatosporales</taxon>
        <taxon>Streptomycetaceae</taxon>
        <taxon>Streptomyces</taxon>
    </lineage>
</organism>
<reference evidence="2" key="1">
    <citation type="journal article" date="2019" name="Int. J. Syst. Evol. Microbiol.">
        <title>The Global Catalogue of Microorganisms (GCM) 10K type strain sequencing project: providing services to taxonomists for standard genome sequencing and annotation.</title>
        <authorList>
            <consortium name="The Broad Institute Genomics Platform"/>
            <consortium name="The Broad Institute Genome Sequencing Center for Infectious Disease"/>
            <person name="Wu L."/>
            <person name="Ma J."/>
        </authorList>
    </citation>
    <scope>NUCLEOTIDE SEQUENCE [LARGE SCALE GENOMIC DNA]</scope>
    <source>
        <strain evidence="2">JCM 4358</strain>
    </source>
</reference>
<name>A0ABP5VQN1_9ACTN</name>
<evidence type="ECO:0000313" key="1">
    <source>
        <dbReference type="EMBL" id="GAA2407090.1"/>
    </source>
</evidence>